<organism evidence="1">
    <name type="scientific">Myoviridae sp. ctXVO17</name>
    <dbReference type="NCBI Taxonomy" id="2825121"/>
    <lineage>
        <taxon>Viruses</taxon>
        <taxon>Duplodnaviria</taxon>
        <taxon>Heunggongvirae</taxon>
        <taxon>Uroviricota</taxon>
        <taxon>Caudoviricetes</taxon>
    </lineage>
</organism>
<dbReference type="InterPro" id="IPR048813">
    <property type="entry name" value="GP7-like"/>
</dbReference>
<dbReference type="EMBL" id="BK015316">
    <property type="protein sequence ID" value="DAE00994.1"/>
    <property type="molecule type" value="Genomic_DNA"/>
</dbReference>
<proteinExistence type="predicted"/>
<accession>A0A8S5P204</accession>
<sequence length="337" mass="36360">MAMTLEEMKKGMSDKVFSQIVDIFLRQSTVLQMLTFDDCVSASGGGSTMKYKYLRKVLPATAEFRKLGGSYANSVATKHECEASLAIMGGAVQMDRVLNKVAGNFDNLAYQIEEHIKAIVSLFHYTLINGDATTTASTDHPEFQGLDSMIAGTATEYGASKSIDLSTIAQIKANADEFYEALSLLIKTTDADAVLTNTETITKIQTVARVLGYRTESEEAFGKRITTIDGIKLVDMQNHYTVSGSNATANSVVKKGISRKIGSAETATTGLTDIYAVKFDVNDGFHGISLNGGSVIDKYLPDFSKPGTMKDAEVEMIAATVLKNTQHAGVLRNIKIA</sequence>
<reference evidence="1" key="1">
    <citation type="journal article" date="2021" name="Proc. Natl. Acad. Sci. U.S.A.">
        <title>A Catalog of Tens of Thousands of Viruses from Human Metagenomes Reveals Hidden Associations with Chronic Diseases.</title>
        <authorList>
            <person name="Tisza M.J."/>
            <person name="Buck C.B."/>
        </authorList>
    </citation>
    <scope>NUCLEOTIDE SEQUENCE</scope>
    <source>
        <strain evidence="1">CtXVO17</strain>
    </source>
</reference>
<evidence type="ECO:0000313" key="1">
    <source>
        <dbReference type="EMBL" id="DAE00994.1"/>
    </source>
</evidence>
<protein>
    <submittedName>
        <fullName evidence="1">Major capsid protein</fullName>
    </submittedName>
</protein>
<name>A0A8S5P204_9CAUD</name>
<dbReference type="NCBIfam" id="NF045672">
    <property type="entry name" value="MCP_gp7_epsi_15"/>
    <property type="match status" value="1"/>
</dbReference>